<keyword evidence="5" id="KW-1185">Reference proteome</keyword>
<dbReference type="PRINTS" id="PR01243">
    <property type="entry name" value="NUCDPKINASE"/>
</dbReference>
<evidence type="ECO:0000256" key="2">
    <source>
        <dbReference type="RuleBase" id="RU004011"/>
    </source>
</evidence>
<dbReference type="InterPro" id="IPR036850">
    <property type="entry name" value="NDK-like_dom_sf"/>
</dbReference>
<evidence type="ECO:0000313" key="5">
    <source>
        <dbReference type="Proteomes" id="UP000637628"/>
    </source>
</evidence>
<name>A0ABQ3YV43_9ACTN</name>
<dbReference type="PROSITE" id="PS51374">
    <property type="entry name" value="NDPK_LIKE"/>
    <property type="match status" value="1"/>
</dbReference>
<comment type="similarity">
    <text evidence="1 2">Belongs to the NDK family.</text>
</comment>
<organism evidence="4 5">
    <name type="scientific">Paractinoplanes durhamensis</name>
    <dbReference type="NCBI Taxonomy" id="113563"/>
    <lineage>
        <taxon>Bacteria</taxon>
        <taxon>Bacillati</taxon>
        <taxon>Actinomycetota</taxon>
        <taxon>Actinomycetes</taxon>
        <taxon>Micromonosporales</taxon>
        <taxon>Micromonosporaceae</taxon>
        <taxon>Paractinoplanes</taxon>
    </lineage>
</organism>
<dbReference type="Gene3D" id="3.30.70.141">
    <property type="entry name" value="Nucleoside diphosphate kinase-like domain"/>
    <property type="match status" value="1"/>
</dbReference>
<dbReference type="SMART" id="SM00562">
    <property type="entry name" value="NDK"/>
    <property type="match status" value="1"/>
</dbReference>
<accession>A0ABQ3YV43</accession>
<comment type="caution">
    <text evidence="4">The sequence shown here is derived from an EMBL/GenBank/DDBJ whole genome shotgun (WGS) entry which is preliminary data.</text>
</comment>
<dbReference type="EMBL" id="BOML01000022">
    <property type="protein sequence ID" value="GIE01466.1"/>
    <property type="molecule type" value="Genomic_DNA"/>
</dbReference>
<protein>
    <recommendedName>
        <fullName evidence="3">Nucleoside diphosphate kinase-like domain-containing protein</fullName>
    </recommendedName>
</protein>
<evidence type="ECO:0000259" key="3">
    <source>
        <dbReference type="SMART" id="SM00562"/>
    </source>
</evidence>
<dbReference type="InterPro" id="IPR001564">
    <property type="entry name" value="Nucleoside_diP_kinase"/>
</dbReference>
<feature type="domain" description="Nucleoside diphosphate kinase-like" evidence="3">
    <location>
        <begin position="46"/>
        <end position="188"/>
    </location>
</feature>
<sequence>MSYGPPFPAGLTRDPAKERYFGTDSYFLDAYDQLADPIGFAAGHALLLLKPDAVASRSIWPVLDWVRTSGFRIVASRRFAMTRGAVRAMWHYQLNRATPARSRLADALCTASDSMVLLLSLPDDDRVPPSVALSDRKGPADPARRTPGQLRYRLGDHGFLLNLVHASDEPADVLRELGILLDVDERRELIQQALPGADRHDAATALADRLYADSPAHDLRFEPATARLAAELSQLQDLPAYVRAELRTRLDAEDWGALVELIWRAGLPVSGWDVTVVGCGSLPLSRPEYAQLLRGTDIDRWRQPAQVSGR</sequence>
<dbReference type="InterPro" id="IPR034907">
    <property type="entry name" value="NDK-like_dom"/>
</dbReference>
<dbReference type="Proteomes" id="UP000637628">
    <property type="component" value="Unassembled WGS sequence"/>
</dbReference>
<reference evidence="4 5" key="1">
    <citation type="submission" date="2021-01" db="EMBL/GenBank/DDBJ databases">
        <title>Whole genome shotgun sequence of Actinoplanes durhamensis NBRC 14914.</title>
        <authorList>
            <person name="Komaki H."/>
            <person name="Tamura T."/>
        </authorList>
    </citation>
    <scope>NUCLEOTIDE SEQUENCE [LARGE SCALE GENOMIC DNA]</scope>
    <source>
        <strain evidence="4 5">NBRC 14914</strain>
    </source>
</reference>
<evidence type="ECO:0000313" key="4">
    <source>
        <dbReference type="EMBL" id="GIE01466.1"/>
    </source>
</evidence>
<dbReference type="SUPFAM" id="SSF54919">
    <property type="entry name" value="Nucleoside diphosphate kinase, NDK"/>
    <property type="match status" value="1"/>
</dbReference>
<proteinExistence type="inferred from homology"/>
<evidence type="ECO:0000256" key="1">
    <source>
        <dbReference type="PROSITE-ProRule" id="PRU00706"/>
    </source>
</evidence>
<dbReference type="Pfam" id="PF00334">
    <property type="entry name" value="NDK"/>
    <property type="match status" value="1"/>
</dbReference>
<gene>
    <name evidence="4" type="ORF">Adu01nite_28160</name>
</gene>
<dbReference type="RefSeq" id="WP_203727150.1">
    <property type="nucleotide sequence ID" value="NZ_BAAATX010000017.1"/>
</dbReference>
<comment type="caution">
    <text evidence="1">Lacks conserved residue(s) required for the propagation of feature annotation.</text>
</comment>